<dbReference type="InterPro" id="IPR018356">
    <property type="entry name" value="Tscrpt_reg_HTH_DeoR_CS"/>
</dbReference>
<dbReference type="Pfam" id="PF13280">
    <property type="entry name" value="WYL"/>
    <property type="match status" value="1"/>
</dbReference>
<evidence type="ECO:0000259" key="4">
    <source>
        <dbReference type="PROSITE" id="PS51000"/>
    </source>
</evidence>
<comment type="caution">
    <text evidence="5">The sequence shown here is derived from an EMBL/GenBank/DDBJ whole genome shotgun (WGS) entry which is preliminary data.</text>
</comment>
<dbReference type="InterPro" id="IPR036390">
    <property type="entry name" value="WH_DNA-bd_sf"/>
</dbReference>
<feature type="domain" description="HTH deoR-type" evidence="4">
    <location>
        <begin position="4"/>
        <end position="67"/>
    </location>
</feature>
<dbReference type="Proteomes" id="UP001369736">
    <property type="component" value="Unassembled WGS sequence"/>
</dbReference>
<accession>A0ABU8MB13</accession>
<dbReference type="PANTHER" id="PTHR34580">
    <property type="match status" value="1"/>
</dbReference>
<dbReference type="EMBL" id="JBBEGM010000011">
    <property type="protein sequence ID" value="MEJ2864201.1"/>
    <property type="molecule type" value="Genomic_DNA"/>
</dbReference>
<keyword evidence="1" id="KW-0805">Transcription regulation</keyword>
<evidence type="ECO:0000256" key="3">
    <source>
        <dbReference type="ARBA" id="ARBA00023163"/>
    </source>
</evidence>
<dbReference type="PIRSF" id="PIRSF016838">
    <property type="entry name" value="PafC"/>
    <property type="match status" value="1"/>
</dbReference>
<evidence type="ECO:0000313" key="5">
    <source>
        <dbReference type="EMBL" id="MEJ2864201.1"/>
    </source>
</evidence>
<keyword evidence="2" id="KW-0238">DNA-binding</keyword>
<dbReference type="RefSeq" id="WP_337705571.1">
    <property type="nucleotide sequence ID" value="NZ_JBBEGM010000011.1"/>
</dbReference>
<evidence type="ECO:0000256" key="1">
    <source>
        <dbReference type="ARBA" id="ARBA00023015"/>
    </source>
</evidence>
<dbReference type="PROSITE" id="PS52050">
    <property type="entry name" value="WYL"/>
    <property type="match status" value="1"/>
</dbReference>
<organism evidence="5 6">
    <name type="scientific">Actinomycetospora flava</name>
    <dbReference type="NCBI Taxonomy" id="3129232"/>
    <lineage>
        <taxon>Bacteria</taxon>
        <taxon>Bacillati</taxon>
        <taxon>Actinomycetota</taxon>
        <taxon>Actinomycetes</taxon>
        <taxon>Pseudonocardiales</taxon>
        <taxon>Pseudonocardiaceae</taxon>
        <taxon>Actinomycetospora</taxon>
    </lineage>
</organism>
<dbReference type="InterPro" id="IPR028349">
    <property type="entry name" value="PafC-like"/>
</dbReference>
<keyword evidence="3" id="KW-0804">Transcription</keyword>
<dbReference type="Pfam" id="PF08279">
    <property type="entry name" value="HTH_11"/>
    <property type="match status" value="1"/>
</dbReference>
<dbReference type="InterPro" id="IPR026881">
    <property type="entry name" value="WYL_dom"/>
</dbReference>
<gene>
    <name evidence="5" type="ORF">WCD58_23800</name>
</gene>
<dbReference type="InterPro" id="IPR001034">
    <property type="entry name" value="DeoR_HTH"/>
</dbReference>
<dbReference type="InterPro" id="IPR051534">
    <property type="entry name" value="CBASS_pafABC_assoc_protein"/>
</dbReference>
<keyword evidence="6" id="KW-1185">Reference proteome</keyword>
<dbReference type="Pfam" id="PF25583">
    <property type="entry name" value="WCX"/>
    <property type="match status" value="1"/>
</dbReference>
<sequence length="325" mass="34864">MRDTSARMLALLSLLQSRPDWPGPELAARLGVSDRTIRNDIARLRELGYPVDAETGRAGRYRLGVGASLPPLLLDDEEAVAVAIGLRAGTGLAGVQETSARALAKLERVLPSRLRRTVSALVEATAAGPGNTGTDAPDPEVDPALLRAVAEAIRDSSSLRVADADGPTRLLEPYRLVSWERRWYVVVRDPRTGSWTVLRADGLALRTPGGPRFTPADPPEDLTDLVLREVAAAGWSVHGRIVVAAPAAEVLARINPAVGVVEPRDDHSCVLVTGADSVATIAAYVGMLDMDFRVEGPPELVEQLRVTGERYLRSISTTNRNRTSP</sequence>
<dbReference type="PROSITE" id="PS51000">
    <property type="entry name" value="HTH_DEOR_2"/>
    <property type="match status" value="1"/>
</dbReference>
<dbReference type="InterPro" id="IPR057727">
    <property type="entry name" value="WCX_dom"/>
</dbReference>
<reference evidence="5 6" key="1">
    <citation type="submission" date="2024-03" db="EMBL/GenBank/DDBJ databases">
        <title>Actinomycetospora sp. OC33-EN07, a novel actinomycete isolated from wild orchid (Aerides multiflora).</title>
        <authorList>
            <person name="Suriyachadkun C."/>
        </authorList>
    </citation>
    <scope>NUCLEOTIDE SEQUENCE [LARGE SCALE GENOMIC DNA]</scope>
    <source>
        <strain evidence="5 6">OC33-EN07</strain>
    </source>
</reference>
<dbReference type="Gene3D" id="1.10.10.10">
    <property type="entry name" value="Winged helix-like DNA-binding domain superfamily/Winged helix DNA-binding domain"/>
    <property type="match status" value="1"/>
</dbReference>
<dbReference type="PROSITE" id="PS00894">
    <property type="entry name" value="HTH_DEOR_1"/>
    <property type="match status" value="1"/>
</dbReference>
<dbReference type="InterPro" id="IPR036388">
    <property type="entry name" value="WH-like_DNA-bd_sf"/>
</dbReference>
<name>A0ABU8MB13_9PSEU</name>
<protein>
    <submittedName>
        <fullName evidence="5">WYL domain-containing protein</fullName>
    </submittedName>
</protein>
<dbReference type="InterPro" id="IPR013196">
    <property type="entry name" value="HTH_11"/>
</dbReference>
<dbReference type="SUPFAM" id="SSF46785">
    <property type="entry name" value="Winged helix' DNA-binding domain"/>
    <property type="match status" value="1"/>
</dbReference>
<proteinExistence type="predicted"/>
<evidence type="ECO:0000313" key="6">
    <source>
        <dbReference type="Proteomes" id="UP001369736"/>
    </source>
</evidence>
<dbReference type="PANTHER" id="PTHR34580:SF3">
    <property type="entry name" value="PROTEIN PAFB"/>
    <property type="match status" value="1"/>
</dbReference>
<evidence type="ECO:0000256" key="2">
    <source>
        <dbReference type="ARBA" id="ARBA00023125"/>
    </source>
</evidence>